<evidence type="ECO:0000256" key="3">
    <source>
        <dbReference type="ARBA" id="ARBA00022801"/>
    </source>
</evidence>
<evidence type="ECO:0000256" key="4">
    <source>
        <dbReference type="ARBA" id="ARBA00022807"/>
    </source>
</evidence>
<evidence type="ECO:0000256" key="1">
    <source>
        <dbReference type="ARBA" id="ARBA00007074"/>
    </source>
</evidence>
<feature type="chain" id="PRO_5046976413" evidence="6">
    <location>
        <begin position="39"/>
        <end position="182"/>
    </location>
</feature>
<dbReference type="RefSeq" id="WP_282768049.1">
    <property type="nucleotide sequence ID" value="NZ_JAGGMS010000001.1"/>
</dbReference>
<feature type="domain" description="NlpC/P60" evidence="7">
    <location>
        <begin position="65"/>
        <end position="182"/>
    </location>
</feature>
<dbReference type="EMBL" id="JAGGMS010000001">
    <property type="protein sequence ID" value="MBP2181415.1"/>
    <property type="molecule type" value="Genomic_DNA"/>
</dbReference>
<comment type="caution">
    <text evidence="8">The sequence shown here is derived from an EMBL/GenBank/DDBJ whole genome shotgun (WGS) entry which is preliminary data.</text>
</comment>
<dbReference type="Gene3D" id="3.90.1720.10">
    <property type="entry name" value="endopeptidase domain like (from Nostoc punctiforme)"/>
    <property type="match status" value="1"/>
</dbReference>
<dbReference type="Pfam" id="PF00877">
    <property type="entry name" value="NLPC_P60"/>
    <property type="match status" value="1"/>
</dbReference>
<feature type="compositionally biased region" description="Low complexity" evidence="5">
    <location>
        <begin position="40"/>
        <end position="49"/>
    </location>
</feature>
<evidence type="ECO:0000313" key="8">
    <source>
        <dbReference type="EMBL" id="MBP2181415.1"/>
    </source>
</evidence>
<dbReference type="GO" id="GO:0016787">
    <property type="term" value="F:hydrolase activity"/>
    <property type="evidence" value="ECO:0007669"/>
    <property type="project" value="UniProtKB-KW"/>
</dbReference>
<evidence type="ECO:0000256" key="2">
    <source>
        <dbReference type="ARBA" id="ARBA00022670"/>
    </source>
</evidence>
<protein>
    <submittedName>
        <fullName evidence="8">Cell wall-associated NlpC family hydrolase</fullName>
    </submittedName>
</protein>
<name>A0ABS4PR98_9PSEU</name>
<dbReference type="Proteomes" id="UP000741013">
    <property type="component" value="Unassembled WGS sequence"/>
</dbReference>
<dbReference type="PANTHER" id="PTHR47359:SF3">
    <property type="entry name" value="NLP_P60 DOMAIN-CONTAINING PROTEIN-RELATED"/>
    <property type="match status" value="1"/>
</dbReference>
<evidence type="ECO:0000256" key="6">
    <source>
        <dbReference type="SAM" id="SignalP"/>
    </source>
</evidence>
<feature type="signal peptide" evidence="6">
    <location>
        <begin position="1"/>
        <end position="38"/>
    </location>
</feature>
<evidence type="ECO:0000313" key="9">
    <source>
        <dbReference type="Proteomes" id="UP000741013"/>
    </source>
</evidence>
<dbReference type="InterPro" id="IPR038765">
    <property type="entry name" value="Papain-like_cys_pep_sf"/>
</dbReference>
<dbReference type="SUPFAM" id="SSF54001">
    <property type="entry name" value="Cysteine proteinases"/>
    <property type="match status" value="1"/>
</dbReference>
<gene>
    <name evidence="8" type="ORF">JOM49_002941</name>
</gene>
<reference evidence="8 9" key="1">
    <citation type="submission" date="2021-03" db="EMBL/GenBank/DDBJ databases">
        <title>Sequencing the genomes of 1000 actinobacteria strains.</title>
        <authorList>
            <person name="Klenk H.-P."/>
        </authorList>
    </citation>
    <scope>NUCLEOTIDE SEQUENCE [LARGE SCALE GENOMIC DNA]</scope>
    <source>
        <strain evidence="8 9">DSM 45510</strain>
    </source>
</reference>
<keyword evidence="6" id="KW-0732">Signal</keyword>
<keyword evidence="4" id="KW-0788">Thiol protease</keyword>
<comment type="similarity">
    <text evidence="1">Belongs to the peptidase C40 family.</text>
</comment>
<keyword evidence="3 8" id="KW-0378">Hydrolase</keyword>
<sequence length="182" mass="18834">MSTASWPASGRKHRIGTVTAAFAVGAGAFLALPGTASATPAPAPVTASVPAPPEFSGTSHTEAAKPAGQSLVELAAEQQGKPYSYGATGPDSFDCSGLTQFVHRQLGIELPRTSRDQRAAVATVDRAAMQPGDLIFFANSGGSVYHVGIFAGDGQMWAAPESGDVVRLQQIWTDSYTVGRAW</sequence>
<feature type="region of interest" description="Disordered" evidence="5">
    <location>
        <begin position="40"/>
        <end position="66"/>
    </location>
</feature>
<dbReference type="PANTHER" id="PTHR47359">
    <property type="entry name" value="PEPTIDOGLYCAN DL-ENDOPEPTIDASE CWLO"/>
    <property type="match status" value="1"/>
</dbReference>
<keyword evidence="9" id="KW-1185">Reference proteome</keyword>
<dbReference type="InterPro" id="IPR051794">
    <property type="entry name" value="PG_Endopeptidase_C40"/>
</dbReference>
<organism evidence="8 9">
    <name type="scientific">Amycolatopsis magusensis</name>
    <dbReference type="NCBI Taxonomy" id="882444"/>
    <lineage>
        <taxon>Bacteria</taxon>
        <taxon>Bacillati</taxon>
        <taxon>Actinomycetota</taxon>
        <taxon>Actinomycetes</taxon>
        <taxon>Pseudonocardiales</taxon>
        <taxon>Pseudonocardiaceae</taxon>
        <taxon>Amycolatopsis</taxon>
    </lineage>
</organism>
<evidence type="ECO:0000259" key="7">
    <source>
        <dbReference type="PROSITE" id="PS51935"/>
    </source>
</evidence>
<keyword evidence="2" id="KW-0645">Protease</keyword>
<evidence type="ECO:0000256" key="5">
    <source>
        <dbReference type="SAM" id="MobiDB-lite"/>
    </source>
</evidence>
<proteinExistence type="inferred from homology"/>
<accession>A0ABS4PR98</accession>
<dbReference type="InterPro" id="IPR000064">
    <property type="entry name" value="NLP_P60_dom"/>
</dbReference>
<dbReference type="PROSITE" id="PS51935">
    <property type="entry name" value="NLPC_P60"/>
    <property type="match status" value="1"/>
</dbReference>